<dbReference type="AlphaFoldDB" id="A0AAE0L5C4"/>
<evidence type="ECO:0000256" key="7">
    <source>
        <dbReference type="ARBA" id="ARBA00023180"/>
    </source>
</evidence>
<dbReference type="GO" id="GO:0007214">
    <property type="term" value="P:gamma-aminobutyric acid signaling pathway"/>
    <property type="evidence" value="ECO:0007669"/>
    <property type="project" value="TreeGrafter"/>
</dbReference>
<keyword evidence="4" id="KW-0297">G-protein coupled receptor</keyword>
<feature type="domain" description="Receptor ligand binding region" evidence="11">
    <location>
        <begin position="273"/>
        <end position="618"/>
    </location>
</feature>
<dbReference type="PRINTS" id="PR01177">
    <property type="entry name" value="GABAB1RECPTR"/>
</dbReference>
<keyword evidence="5 9" id="KW-0472">Membrane</keyword>
<keyword evidence="7" id="KW-0325">Glycoprotein</keyword>
<dbReference type="GO" id="GO:0038039">
    <property type="term" value="C:G protein-coupled receptor heterodimeric complex"/>
    <property type="evidence" value="ECO:0007669"/>
    <property type="project" value="TreeGrafter"/>
</dbReference>
<evidence type="ECO:0000256" key="1">
    <source>
        <dbReference type="ARBA" id="ARBA00004370"/>
    </source>
</evidence>
<evidence type="ECO:0000256" key="3">
    <source>
        <dbReference type="ARBA" id="ARBA00022989"/>
    </source>
</evidence>
<evidence type="ECO:0000256" key="10">
    <source>
        <dbReference type="SAM" id="SignalP"/>
    </source>
</evidence>
<dbReference type="GO" id="GO:0004965">
    <property type="term" value="F:G protein-coupled GABA receptor activity"/>
    <property type="evidence" value="ECO:0007669"/>
    <property type="project" value="InterPro"/>
</dbReference>
<keyword evidence="10" id="KW-0732">Signal</keyword>
<evidence type="ECO:0000256" key="2">
    <source>
        <dbReference type="ARBA" id="ARBA00022692"/>
    </source>
</evidence>
<dbReference type="PANTHER" id="PTHR10519">
    <property type="entry name" value="GABA-B RECEPTOR"/>
    <property type="match status" value="1"/>
</dbReference>
<keyword evidence="8" id="KW-0807">Transducer</keyword>
<evidence type="ECO:0000259" key="11">
    <source>
        <dbReference type="Pfam" id="PF01094"/>
    </source>
</evidence>
<feature type="transmembrane region" description="Helical" evidence="9">
    <location>
        <begin position="959"/>
        <end position="981"/>
    </location>
</feature>
<feature type="transmembrane region" description="Helical" evidence="9">
    <location>
        <begin position="867"/>
        <end position="887"/>
    </location>
</feature>
<keyword evidence="3 9" id="KW-1133">Transmembrane helix</keyword>
<accession>A0AAE0L5C4</accession>
<evidence type="ECO:0000256" key="4">
    <source>
        <dbReference type="ARBA" id="ARBA00023040"/>
    </source>
</evidence>
<evidence type="ECO:0000256" key="5">
    <source>
        <dbReference type="ARBA" id="ARBA00023136"/>
    </source>
</evidence>
<evidence type="ECO:0000256" key="8">
    <source>
        <dbReference type="ARBA" id="ARBA00023224"/>
    </source>
</evidence>
<comment type="subcellular location">
    <subcellularLocation>
        <location evidence="1">Membrane</location>
    </subcellularLocation>
</comment>
<dbReference type="Proteomes" id="UP001190700">
    <property type="component" value="Unassembled WGS sequence"/>
</dbReference>
<protein>
    <recommendedName>
        <fullName evidence="11">Receptor ligand binding region domain-containing protein</fullName>
    </recommendedName>
</protein>
<dbReference type="Pfam" id="PF01094">
    <property type="entry name" value="ANF_receptor"/>
    <property type="match status" value="1"/>
</dbReference>
<keyword evidence="2 9" id="KW-0812">Transmembrane</keyword>
<evidence type="ECO:0000256" key="9">
    <source>
        <dbReference type="SAM" id="Phobius"/>
    </source>
</evidence>
<sequence>MPAHLMTATVKILSAVFLCIVGTGQPVAWRETHAEHLTRTILQDDSSRVYCSADEWQSYEPYLSYVTENMMTGVTVPKGDAFHGIEPLCCGRQLDYVDYPSYVFTEFVRDCDSLCMTNDTLWELLTNGRCDDGRFNLNCAAYNFDAGACGANLTKFFNDRDEYSFELDVCSRHDLHRCPASSGFTGRCYQDCYGHCFNLAHCGNLYSEEACLEVIGPDSCAGGSAAALRAQIKPLIFDCPKWDDYRQCASSYAINVMGLFPTQGAWSGGNEARMAVELAVDEINAISGFFNVPQQTRVSLHLVVVETACSATRAHVITSNFFNLHDSVSAIIGGGCSNVCEILAGMATAVQLPQVAYGCSSPELGKHREKYAYFTRTRSSEEQMIQPLLQLFRSMGWDRFATIHDHDNQLFTSFIEDLMVQNDDDFGFEITSLSFSGSKAAEQLPSLLNTLQQSNITIIFWTCYEAQAQTLFRTLNSMSEDPRFKLAGEEHVWVGPGWYEDDWWQDPDIFPTAAYALLLEQSANGELSDQFQTRFLQRARDLNQSGLCNDAVWKTYGALAYDGLYTVARAFNRTLSAIGYLPGPQVLEAIFADEFQGASGLISFSRDSGNIASPWFKLSILQRSDGDSDGNLVKVQVSKIALAEVDAGWNQEDLDSLRFRSGYVPGEVPAPTSLVPLPTVERIRETSCLRGMRYDEDARRCTTCEAPDLCLHSYGVSCTESGELDAAIQCFGNGLGSCGVYDSPRELLRLVAFMVHGVERVREQFKVPLFDKAAADFLSSSKRASREEHWADEVSIDNAFGELKEGITAEHLAKFVFTCRAGQCEIQGCALGYEGRMCEVCGSEYSQTFNGCKLCEGEEAWKRPDNLIAAFFVLLIGAVALFFQAGGISGGENISANFEILINFCQVLGIILDQTDLEMYRVWTIFNVDVPEEKDEDMSCFAGPIDTFGVFFFKLGSVAILWSMLALITLGYSFLVGKFGAHRMKKVMTRITQAPARFVFKRLLPEKLVQRIFSTGADPSSPRITTAKLGSPVAGSSRSGGARTVGTKLAAACAPHGIAIAQTGGLKMIGTHDVKFRCTLGRRGSTPRGPSL</sequence>
<keyword evidence="6" id="KW-0675">Receptor</keyword>
<comment type="caution">
    <text evidence="12">The sequence shown here is derived from an EMBL/GenBank/DDBJ whole genome shotgun (WGS) entry which is preliminary data.</text>
</comment>
<feature type="signal peptide" evidence="10">
    <location>
        <begin position="1"/>
        <end position="24"/>
    </location>
</feature>
<keyword evidence="13" id="KW-1185">Reference proteome</keyword>
<dbReference type="InterPro" id="IPR002455">
    <property type="entry name" value="GPCR3_GABA-B"/>
</dbReference>
<dbReference type="InterPro" id="IPR001828">
    <property type="entry name" value="ANF_lig-bd_rcpt"/>
</dbReference>
<feature type="transmembrane region" description="Helical" evidence="9">
    <location>
        <begin position="894"/>
        <end position="912"/>
    </location>
</feature>
<reference evidence="12 13" key="1">
    <citation type="journal article" date="2015" name="Genome Biol. Evol.">
        <title>Comparative Genomics of a Bacterivorous Green Alga Reveals Evolutionary Causalities and Consequences of Phago-Mixotrophic Mode of Nutrition.</title>
        <authorList>
            <person name="Burns J.A."/>
            <person name="Paasch A."/>
            <person name="Narechania A."/>
            <person name="Kim E."/>
        </authorList>
    </citation>
    <scope>NUCLEOTIDE SEQUENCE [LARGE SCALE GENOMIC DNA]</scope>
    <source>
        <strain evidence="12 13">PLY_AMNH</strain>
    </source>
</reference>
<dbReference type="EMBL" id="LGRX02008996">
    <property type="protein sequence ID" value="KAK3272389.1"/>
    <property type="molecule type" value="Genomic_DNA"/>
</dbReference>
<dbReference type="PANTHER" id="PTHR10519:SF20">
    <property type="entry name" value="G-PROTEIN COUPLED RECEPTOR 156-RELATED"/>
    <property type="match status" value="1"/>
</dbReference>
<dbReference type="InterPro" id="IPR028082">
    <property type="entry name" value="Peripla_BP_I"/>
</dbReference>
<evidence type="ECO:0000313" key="12">
    <source>
        <dbReference type="EMBL" id="KAK3272389.1"/>
    </source>
</evidence>
<gene>
    <name evidence="12" type="ORF">CYMTET_19316</name>
</gene>
<dbReference type="SUPFAM" id="SSF53822">
    <property type="entry name" value="Periplasmic binding protein-like I"/>
    <property type="match status" value="1"/>
</dbReference>
<evidence type="ECO:0000256" key="6">
    <source>
        <dbReference type="ARBA" id="ARBA00023170"/>
    </source>
</evidence>
<organism evidence="12 13">
    <name type="scientific">Cymbomonas tetramitiformis</name>
    <dbReference type="NCBI Taxonomy" id="36881"/>
    <lineage>
        <taxon>Eukaryota</taxon>
        <taxon>Viridiplantae</taxon>
        <taxon>Chlorophyta</taxon>
        <taxon>Pyramimonadophyceae</taxon>
        <taxon>Pyramimonadales</taxon>
        <taxon>Pyramimonadaceae</taxon>
        <taxon>Cymbomonas</taxon>
    </lineage>
</organism>
<dbReference type="Gene3D" id="3.40.50.2300">
    <property type="match status" value="2"/>
</dbReference>
<feature type="chain" id="PRO_5041980468" description="Receptor ligand binding region domain-containing protein" evidence="10">
    <location>
        <begin position="25"/>
        <end position="1092"/>
    </location>
</feature>
<proteinExistence type="predicted"/>
<name>A0AAE0L5C4_9CHLO</name>
<evidence type="ECO:0000313" key="13">
    <source>
        <dbReference type="Proteomes" id="UP001190700"/>
    </source>
</evidence>